<dbReference type="AlphaFoldDB" id="A0A2W1BH76"/>
<sequence length="66" mass="7776">MVYKEYTFSYIDKTKKYLCCSRRKQGKCDAKIRLNDDGEVVLAKTDHNHPPPKYYKAPNGLYTAWN</sequence>
<dbReference type="Pfam" id="PF04500">
    <property type="entry name" value="FLYWCH"/>
    <property type="match status" value="1"/>
</dbReference>
<keyword evidence="1" id="KW-0479">Metal-binding</keyword>
<dbReference type="GO" id="GO:0008270">
    <property type="term" value="F:zinc ion binding"/>
    <property type="evidence" value="ECO:0007669"/>
    <property type="project" value="UniProtKB-KW"/>
</dbReference>
<evidence type="ECO:0000256" key="3">
    <source>
        <dbReference type="ARBA" id="ARBA00022833"/>
    </source>
</evidence>
<dbReference type="Proteomes" id="UP000249218">
    <property type="component" value="Unassembled WGS sequence"/>
</dbReference>
<dbReference type="InterPro" id="IPR007588">
    <property type="entry name" value="Znf_FLYWCH"/>
</dbReference>
<keyword evidence="2" id="KW-0863">Zinc-finger</keyword>
<dbReference type="EMBL" id="KZ150051">
    <property type="protein sequence ID" value="PZC74402.1"/>
    <property type="molecule type" value="Genomic_DNA"/>
</dbReference>
<evidence type="ECO:0000313" key="6">
    <source>
        <dbReference type="Proteomes" id="UP000249218"/>
    </source>
</evidence>
<name>A0A2W1BH76_HELAM</name>
<accession>A0A2W1BH76</accession>
<keyword evidence="6" id="KW-1185">Reference proteome</keyword>
<evidence type="ECO:0000256" key="2">
    <source>
        <dbReference type="ARBA" id="ARBA00022771"/>
    </source>
</evidence>
<gene>
    <name evidence="5" type="primary">HaOG207879</name>
    <name evidence="5" type="ORF">B5X24_HaOG207879</name>
</gene>
<evidence type="ECO:0000313" key="5">
    <source>
        <dbReference type="EMBL" id="PZC74402.1"/>
    </source>
</evidence>
<evidence type="ECO:0000259" key="4">
    <source>
        <dbReference type="Pfam" id="PF04500"/>
    </source>
</evidence>
<reference evidence="5 6" key="1">
    <citation type="journal article" date="2017" name="BMC Biol.">
        <title>Genomic innovations, transcriptional plasticity and gene loss underlying the evolution and divergence of two highly polyphagous and invasive Helicoverpa pest species.</title>
        <authorList>
            <person name="Pearce S.L."/>
            <person name="Clarke D.F."/>
            <person name="East P.D."/>
            <person name="Elfekih S."/>
            <person name="Gordon K.H."/>
            <person name="Jermiin L.S."/>
            <person name="McGaughran A."/>
            <person name="Oakeshott J.G."/>
            <person name="Papanikolaou A."/>
            <person name="Perera O.P."/>
            <person name="Rane R.V."/>
            <person name="Richards S."/>
            <person name="Tay W.T."/>
            <person name="Walsh T.K."/>
            <person name="Anderson A."/>
            <person name="Anderson C.J."/>
            <person name="Asgari S."/>
            <person name="Board P.G."/>
            <person name="Bretschneider A."/>
            <person name="Campbell P.M."/>
            <person name="Chertemps T."/>
            <person name="Christeller J.T."/>
            <person name="Coppin C.W."/>
            <person name="Downes S.J."/>
            <person name="Duan G."/>
            <person name="Farnsworth C.A."/>
            <person name="Good R.T."/>
            <person name="Han L.B."/>
            <person name="Han Y.C."/>
            <person name="Hatje K."/>
            <person name="Horne I."/>
            <person name="Huang Y.P."/>
            <person name="Hughes D.S."/>
            <person name="Jacquin-Joly E."/>
            <person name="James W."/>
            <person name="Jhangiani S."/>
            <person name="Kollmar M."/>
            <person name="Kuwar S.S."/>
            <person name="Li S."/>
            <person name="Liu N.Y."/>
            <person name="Maibeche M.T."/>
            <person name="Miller J.R."/>
            <person name="Montagne N."/>
            <person name="Perry T."/>
            <person name="Qu J."/>
            <person name="Song S.V."/>
            <person name="Sutton G.G."/>
            <person name="Vogel H."/>
            <person name="Walenz B.P."/>
            <person name="Xu W."/>
            <person name="Zhang H.J."/>
            <person name="Zou Z."/>
            <person name="Batterham P."/>
            <person name="Edwards O.R."/>
            <person name="Feyereisen R."/>
            <person name="Gibbs R.A."/>
            <person name="Heckel D.G."/>
            <person name="McGrath A."/>
            <person name="Robin C."/>
            <person name="Scherer S.E."/>
            <person name="Worley K.C."/>
            <person name="Wu Y.D."/>
        </authorList>
    </citation>
    <scope>NUCLEOTIDE SEQUENCE [LARGE SCALE GENOMIC DNA]</scope>
    <source>
        <strain evidence="5">Harm_GR_Male_#8</strain>
        <tissue evidence="5">Whole organism</tissue>
    </source>
</reference>
<dbReference type="Gene3D" id="2.20.25.240">
    <property type="match status" value="1"/>
</dbReference>
<organism evidence="5 6">
    <name type="scientific">Helicoverpa armigera</name>
    <name type="common">Cotton bollworm</name>
    <name type="synonym">Heliothis armigera</name>
    <dbReference type="NCBI Taxonomy" id="29058"/>
    <lineage>
        <taxon>Eukaryota</taxon>
        <taxon>Metazoa</taxon>
        <taxon>Ecdysozoa</taxon>
        <taxon>Arthropoda</taxon>
        <taxon>Hexapoda</taxon>
        <taxon>Insecta</taxon>
        <taxon>Pterygota</taxon>
        <taxon>Neoptera</taxon>
        <taxon>Endopterygota</taxon>
        <taxon>Lepidoptera</taxon>
        <taxon>Glossata</taxon>
        <taxon>Ditrysia</taxon>
        <taxon>Noctuoidea</taxon>
        <taxon>Noctuidae</taxon>
        <taxon>Heliothinae</taxon>
        <taxon>Helicoverpa</taxon>
    </lineage>
</organism>
<proteinExistence type="predicted"/>
<keyword evidence="3" id="KW-0862">Zinc</keyword>
<evidence type="ECO:0000256" key="1">
    <source>
        <dbReference type="ARBA" id="ARBA00022723"/>
    </source>
</evidence>
<protein>
    <recommendedName>
        <fullName evidence="4">FLYWCH-type domain-containing protein</fullName>
    </recommendedName>
</protein>
<feature type="domain" description="FLYWCH-type" evidence="4">
    <location>
        <begin position="5"/>
        <end position="49"/>
    </location>
</feature>